<evidence type="ECO:0000313" key="4">
    <source>
        <dbReference type="Proteomes" id="UP000541558"/>
    </source>
</evidence>
<organism evidence="3 4">
    <name type="scientific">Ephemerocybe angulata</name>
    <dbReference type="NCBI Taxonomy" id="980116"/>
    <lineage>
        <taxon>Eukaryota</taxon>
        <taxon>Fungi</taxon>
        <taxon>Dikarya</taxon>
        <taxon>Basidiomycota</taxon>
        <taxon>Agaricomycotina</taxon>
        <taxon>Agaricomycetes</taxon>
        <taxon>Agaricomycetidae</taxon>
        <taxon>Agaricales</taxon>
        <taxon>Agaricineae</taxon>
        <taxon>Psathyrellaceae</taxon>
        <taxon>Ephemerocybe</taxon>
    </lineage>
</organism>
<accession>A0A8H5CG76</accession>
<comment type="caution">
    <text evidence="3">The sequence shown here is derived from an EMBL/GenBank/DDBJ whole genome shotgun (WGS) entry which is preliminary data.</text>
</comment>
<keyword evidence="4" id="KW-1185">Reference proteome</keyword>
<dbReference type="EMBL" id="JAACJK010000047">
    <property type="protein sequence ID" value="KAF5337626.1"/>
    <property type="molecule type" value="Genomic_DNA"/>
</dbReference>
<sequence>MFHADLMTRRRRVSPHHSQLLTRTPQANSRLFTIQLSQGHTTSAHGDAYYSTRQRYRCRKSHIGSRSYPSGQSIRFDFAIVPTHPTSTTYRAIPVVPLLSHPGVMPHAVVPESIVINIMYS</sequence>
<protein>
    <submittedName>
        <fullName evidence="3">Uncharacterized protein</fullName>
    </submittedName>
</protein>
<feature type="region of interest" description="Disordered" evidence="1">
    <location>
        <begin position="1"/>
        <end position="24"/>
    </location>
</feature>
<dbReference type="AlphaFoldDB" id="A0A8H5CG76"/>
<evidence type="ECO:0000313" key="3">
    <source>
        <dbReference type="EMBL" id="KAF5341180.1"/>
    </source>
</evidence>
<evidence type="ECO:0000256" key="1">
    <source>
        <dbReference type="SAM" id="MobiDB-lite"/>
    </source>
</evidence>
<evidence type="ECO:0000313" key="2">
    <source>
        <dbReference type="EMBL" id="KAF5337626.1"/>
    </source>
</evidence>
<dbReference type="Proteomes" id="UP000541558">
    <property type="component" value="Unassembled WGS sequence"/>
</dbReference>
<gene>
    <name evidence="3" type="ORF">D9611_006086</name>
    <name evidence="2" type="ORF">D9611_015085</name>
</gene>
<dbReference type="EMBL" id="JAACJK010000002">
    <property type="protein sequence ID" value="KAF5341180.1"/>
    <property type="molecule type" value="Genomic_DNA"/>
</dbReference>
<proteinExistence type="predicted"/>
<name>A0A8H5CG76_9AGAR</name>
<reference evidence="3 4" key="1">
    <citation type="journal article" date="2020" name="ISME J.">
        <title>Uncovering the hidden diversity of litter-decomposition mechanisms in mushroom-forming fungi.</title>
        <authorList>
            <person name="Floudas D."/>
            <person name="Bentzer J."/>
            <person name="Ahren D."/>
            <person name="Johansson T."/>
            <person name="Persson P."/>
            <person name="Tunlid A."/>
        </authorList>
    </citation>
    <scope>NUCLEOTIDE SEQUENCE [LARGE SCALE GENOMIC DNA]</scope>
    <source>
        <strain evidence="3 4">CBS 175.51</strain>
    </source>
</reference>